<proteinExistence type="predicted"/>
<organism evidence="1 2">
    <name type="scientific">Candida boidinii</name>
    <name type="common">Yeast</name>
    <dbReference type="NCBI Taxonomy" id="5477"/>
    <lineage>
        <taxon>Eukaryota</taxon>
        <taxon>Fungi</taxon>
        <taxon>Dikarya</taxon>
        <taxon>Ascomycota</taxon>
        <taxon>Saccharomycotina</taxon>
        <taxon>Pichiomycetes</taxon>
        <taxon>Pichiales</taxon>
        <taxon>Pichiaceae</taxon>
        <taxon>Ogataea</taxon>
        <taxon>Ogataea/Candida clade</taxon>
    </lineage>
</organism>
<dbReference type="Proteomes" id="UP001165101">
    <property type="component" value="Unassembled WGS sequence"/>
</dbReference>
<keyword evidence="2" id="KW-1185">Reference proteome</keyword>
<accession>A0ACB5U7H9</accession>
<sequence>MKSIAVYILEDLSKDENDIADYQPNPFYKTPWAESSKSIVNSLDLHLVDGGEDSQNIPLYPLIQKERKMDVIFAYDNSMDTREKWPSGKSLMQTYRRQFSPLGLGTAIPYIPDDNTFLNLGLNKKPTFFGCYAKNLTGLMEQVHATEMRCLVYSETDSKFQQEKI</sequence>
<evidence type="ECO:0000313" key="2">
    <source>
        <dbReference type="Proteomes" id="UP001165101"/>
    </source>
</evidence>
<dbReference type="EMBL" id="BSXV01006074">
    <property type="protein sequence ID" value="GMF03308.1"/>
    <property type="molecule type" value="Genomic_DNA"/>
</dbReference>
<protein>
    <submittedName>
        <fullName evidence="1">Unnamed protein product</fullName>
    </submittedName>
</protein>
<evidence type="ECO:0000313" key="1">
    <source>
        <dbReference type="EMBL" id="GMF03308.1"/>
    </source>
</evidence>
<gene>
    <name evidence="1" type="ORF">Cboi01_000629600</name>
</gene>
<comment type="caution">
    <text evidence="1">The sequence shown here is derived from an EMBL/GenBank/DDBJ whole genome shotgun (WGS) entry which is preliminary data.</text>
</comment>
<name>A0ACB5U7H9_CANBO</name>
<reference evidence="1" key="1">
    <citation type="submission" date="2023-04" db="EMBL/GenBank/DDBJ databases">
        <title>Candida boidinii NBRC 1967.</title>
        <authorList>
            <person name="Ichikawa N."/>
            <person name="Sato H."/>
            <person name="Tonouchi N."/>
        </authorList>
    </citation>
    <scope>NUCLEOTIDE SEQUENCE</scope>
    <source>
        <strain evidence="1">NBRC 1967</strain>
    </source>
</reference>